<proteinExistence type="predicted"/>
<gene>
    <name evidence="3" type="ORF">S01H4_64108</name>
</gene>
<dbReference type="EMBL" id="BART01038772">
    <property type="protein sequence ID" value="GAH07487.1"/>
    <property type="molecule type" value="Genomic_DNA"/>
</dbReference>
<protein>
    <recommendedName>
        <fullName evidence="2">DUF2231 domain-containing protein</fullName>
    </recommendedName>
</protein>
<comment type="caution">
    <text evidence="3">The sequence shown here is derived from an EMBL/GenBank/DDBJ whole genome shotgun (WGS) entry which is preliminary data.</text>
</comment>
<evidence type="ECO:0000259" key="2">
    <source>
        <dbReference type="Pfam" id="PF09990"/>
    </source>
</evidence>
<feature type="transmembrane region" description="Helical" evidence="1">
    <location>
        <begin position="38"/>
        <end position="62"/>
    </location>
</feature>
<dbReference type="AlphaFoldDB" id="X1CIK9"/>
<dbReference type="InterPro" id="IPR019251">
    <property type="entry name" value="DUF2231_TM"/>
</dbReference>
<dbReference type="Pfam" id="PF09990">
    <property type="entry name" value="DUF2231"/>
    <property type="match status" value="1"/>
</dbReference>
<sequence>RTLLNHRNLAIVTLACFVACLVWRGALRGSLPQRYQGLYWALASLGTVALILTGYHGGILVFRLGVGVLTTG</sequence>
<feature type="domain" description="DUF2231" evidence="2">
    <location>
        <begin position="2"/>
        <end position="68"/>
    </location>
</feature>
<keyword evidence="1" id="KW-0472">Membrane</keyword>
<evidence type="ECO:0000256" key="1">
    <source>
        <dbReference type="SAM" id="Phobius"/>
    </source>
</evidence>
<keyword evidence="1" id="KW-0812">Transmembrane</keyword>
<reference evidence="3" key="1">
    <citation type="journal article" date="2014" name="Front. Microbiol.">
        <title>High frequency of phylogenetically diverse reductive dehalogenase-homologous genes in deep subseafloor sedimentary metagenomes.</title>
        <authorList>
            <person name="Kawai M."/>
            <person name="Futagami T."/>
            <person name="Toyoda A."/>
            <person name="Takaki Y."/>
            <person name="Nishi S."/>
            <person name="Hori S."/>
            <person name="Arai W."/>
            <person name="Tsubouchi T."/>
            <person name="Morono Y."/>
            <person name="Uchiyama I."/>
            <person name="Ito T."/>
            <person name="Fujiyama A."/>
            <person name="Inagaki F."/>
            <person name="Takami H."/>
        </authorList>
    </citation>
    <scope>NUCLEOTIDE SEQUENCE</scope>
    <source>
        <strain evidence="3">Expedition CK06-06</strain>
    </source>
</reference>
<name>X1CIK9_9ZZZZ</name>
<evidence type="ECO:0000313" key="3">
    <source>
        <dbReference type="EMBL" id="GAH07487.1"/>
    </source>
</evidence>
<feature type="non-terminal residue" evidence="3">
    <location>
        <position position="1"/>
    </location>
</feature>
<accession>X1CIK9</accession>
<organism evidence="3">
    <name type="scientific">marine sediment metagenome</name>
    <dbReference type="NCBI Taxonomy" id="412755"/>
    <lineage>
        <taxon>unclassified sequences</taxon>
        <taxon>metagenomes</taxon>
        <taxon>ecological metagenomes</taxon>
    </lineage>
</organism>
<keyword evidence="1" id="KW-1133">Transmembrane helix</keyword>